<dbReference type="InterPro" id="IPR036271">
    <property type="entry name" value="Tet_transcr_reg_TetR-rel_C_sf"/>
</dbReference>
<dbReference type="InterPro" id="IPR050109">
    <property type="entry name" value="HTH-type_TetR-like_transc_reg"/>
</dbReference>
<dbReference type="AlphaFoldDB" id="A0A2S9H169"/>
<dbReference type="PANTHER" id="PTHR30055">
    <property type="entry name" value="HTH-TYPE TRANSCRIPTIONAL REGULATOR RUTR"/>
    <property type="match status" value="1"/>
</dbReference>
<dbReference type="Proteomes" id="UP000237839">
    <property type="component" value="Unassembled WGS sequence"/>
</dbReference>
<evidence type="ECO:0000313" key="6">
    <source>
        <dbReference type="EMBL" id="PRC93732.1"/>
    </source>
</evidence>
<dbReference type="Pfam" id="PF13305">
    <property type="entry name" value="TetR_C_33"/>
    <property type="match status" value="1"/>
</dbReference>
<dbReference type="InterPro" id="IPR009057">
    <property type="entry name" value="Homeodomain-like_sf"/>
</dbReference>
<reference evidence="6 7" key="1">
    <citation type="submission" date="2018-02" db="EMBL/GenBank/DDBJ databases">
        <title>Solimicrobium silvestre gen. nov., sp. nov., isolated from alpine forest soil.</title>
        <authorList>
            <person name="Margesin R."/>
            <person name="Albuquerque L."/>
            <person name="Zhang D.-C."/>
            <person name="Froufe H.J.C."/>
            <person name="Severino R."/>
            <person name="Roxo I."/>
            <person name="Egas C."/>
            <person name="Da Costa M.S."/>
        </authorList>
    </citation>
    <scope>NUCLEOTIDE SEQUENCE [LARGE SCALE GENOMIC DNA]</scope>
    <source>
        <strain evidence="6 7">S20-91</strain>
    </source>
</reference>
<gene>
    <name evidence="6" type="ORF">S2091_1733</name>
</gene>
<keyword evidence="3" id="KW-0804">Transcription</keyword>
<dbReference type="Gene3D" id="1.10.357.10">
    <property type="entry name" value="Tetracycline Repressor, domain 2"/>
    <property type="match status" value="1"/>
</dbReference>
<dbReference type="OrthoDB" id="63332at2"/>
<sequence>MNATKNKLINPKVTPDPVDFKQEQQVLRSTIRQAMLAAANQLLSEEGLPGFTLRRVADAVNCSTTLLYSQFGGKDGLSNELYLEGFSRLKQEFAQQELGDLLGMERLWRYANSYRAFAHHNPSYYVIMFGDGLVGFVPPPESRQIAWEAFSVLIAHFASCMEQGLMPAASPNSAARLLWAAMHGVINLELKGYYLTQQQADHLYDAAVRAVLFSLQHPVEATLK</sequence>
<keyword evidence="2 4" id="KW-0238">DNA-binding</keyword>
<dbReference type="SUPFAM" id="SSF46689">
    <property type="entry name" value="Homeodomain-like"/>
    <property type="match status" value="1"/>
</dbReference>
<dbReference type="InterPro" id="IPR025996">
    <property type="entry name" value="MT1864/Rv1816-like_C"/>
</dbReference>
<dbReference type="PROSITE" id="PS50977">
    <property type="entry name" value="HTH_TETR_2"/>
    <property type="match status" value="1"/>
</dbReference>
<evidence type="ECO:0000313" key="7">
    <source>
        <dbReference type="Proteomes" id="UP000237839"/>
    </source>
</evidence>
<dbReference type="GO" id="GO:0003700">
    <property type="term" value="F:DNA-binding transcription factor activity"/>
    <property type="evidence" value="ECO:0007669"/>
    <property type="project" value="TreeGrafter"/>
</dbReference>
<evidence type="ECO:0000256" key="3">
    <source>
        <dbReference type="ARBA" id="ARBA00023163"/>
    </source>
</evidence>
<comment type="caution">
    <text evidence="6">The sequence shown here is derived from an EMBL/GenBank/DDBJ whole genome shotgun (WGS) entry which is preliminary data.</text>
</comment>
<proteinExistence type="predicted"/>
<feature type="domain" description="HTH tetR-type" evidence="5">
    <location>
        <begin position="29"/>
        <end position="89"/>
    </location>
</feature>
<accession>A0A2S9H169</accession>
<feature type="DNA-binding region" description="H-T-H motif" evidence="4">
    <location>
        <begin position="52"/>
        <end position="71"/>
    </location>
</feature>
<evidence type="ECO:0000256" key="4">
    <source>
        <dbReference type="PROSITE-ProRule" id="PRU00335"/>
    </source>
</evidence>
<keyword evidence="7" id="KW-1185">Reference proteome</keyword>
<keyword evidence="1" id="KW-0805">Transcription regulation</keyword>
<evidence type="ECO:0000256" key="2">
    <source>
        <dbReference type="ARBA" id="ARBA00023125"/>
    </source>
</evidence>
<name>A0A2S9H169_9BURK</name>
<dbReference type="EMBL" id="PUGF01000006">
    <property type="protein sequence ID" value="PRC93732.1"/>
    <property type="molecule type" value="Genomic_DNA"/>
</dbReference>
<dbReference type="RefSeq" id="WP_105531388.1">
    <property type="nucleotide sequence ID" value="NZ_PUGF01000006.1"/>
</dbReference>
<dbReference type="PANTHER" id="PTHR30055:SF234">
    <property type="entry name" value="HTH-TYPE TRANSCRIPTIONAL REGULATOR BETI"/>
    <property type="match status" value="1"/>
</dbReference>
<organism evidence="6 7">
    <name type="scientific">Solimicrobium silvestre</name>
    <dbReference type="NCBI Taxonomy" id="2099400"/>
    <lineage>
        <taxon>Bacteria</taxon>
        <taxon>Pseudomonadati</taxon>
        <taxon>Pseudomonadota</taxon>
        <taxon>Betaproteobacteria</taxon>
        <taxon>Burkholderiales</taxon>
        <taxon>Oxalobacteraceae</taxon>
        <taxon>Solimicrobium</taxon>
    </lineage>
</organism>
<evidence type="ECO:0000259" key="5">
    <source>
        <dbReference type="PROSITE" id="PS50977"/>
    </source>
</evidence>
<dbReference type="GO" id="GO:0000976">
    <property type="term" value="F:transcription cis-regulatory region binding"/>
    <property type="evidence" value="ECO:0007669"/>
    <property type="project" value="TreeGrafter"/>
</dbReference>
<dbReference type="Pfam" id="PF00440">
    <property type="entry name" value="TetR_N"/>
    <property type="match status" value="1"/>
</dbReference>
<dbReference type="InterPro" id="IPR001647">
    <property type="entry name" value="HTH_TetR"/>
</dbReference>
<dbReference type="SUPFAM" id="SSF48498">
    <property type="entry name" value="Tetracyclin repressor-like, C-terminal domain"/>
    <property type="match status" value="1"/>
</dbReference>
<dbReference type="Gene3D" id="1.10.10.60">
    <property type="entry name" value="Homeodomain-like"/>
    <property type="match status" value="1"/>
</dbReference>
<protein>
    <submittedName>
        <fullName evidence="6">WHG domain</fullName>
    </submittedName>
</protein>
<evidence type="ECO:0000256" key="1">
    <source>
        <dbReference type="ARBA" id="ARBA00023015"/>
    </source>
</evidence>